<gene>
    <name evidence="2" type="ORF">HDU87_005151</name>
</gene>
<comment type="caution">
    <text evidence="2">The sequence shown here is derived from an EMBL/GenBank/DDBJ whole genome shotgun (WGS) entry which is preliminary data.</text>
</comment>
<feature type="compositionally biased region" description="Polar residues" evidence="1">
    <location>
        <begin position="83"/>
        <end position="101"/>
    </location>
</feature>
<feature type="region of interest" description="Disordered" evidence="1">
    <location>
        <begin position="1"/>
        <end position="110"/>
    </location>
</feature>
<keyword evidence="3" id="KW-1185">Reference proteome</keyword>
<sequence length="280" mass="30716">MANKIFLLPAEPSAATTPRRPPSSSNGAETPTPVQRSSHQRFIFTTPVAVTPASKVSHHSDPWPGPSPSTTPIPTKRPVFLLPNQQQQYNNVDPSPSSKPSTPHFLLPNTPSPAAFTAAALSTDLITEYGERLKNAEKKKNESEPLLAGGLAERMSIISARERSETIMWLHMNTSDDDERRAQRDLSLAMTVRVCSATREDPRMPGLQWATCEVLEMHDVHIAAEGVEIGFRAATDVYGLSGAEMPRVCEGDVVRVFDPVALNLPHRDTPTFLCIRYAVD</sequence>
<protein>
    <submittedName>
        <fullName evidence="2">Uncharacterized protein</fullName>
    </submittedName>
</protein>
<name>A0AAD5TTK4_9FUNG</name>
<reference evidence="2" key="1">
    <citation type="submission" date="2020-05" db="EMBL/GenBank/DDBJ databases">
        <title>Phylogenomic resolution of chytrid fungi.</title>
        <authorList>
            <person name="Stajich J.E."/>
            <person name="Amses K."/>
            <person name="Simmons R."/>
            <person name="Seto K."/>
            <person name="Myers J."/>
            <person name="Bonds A."/>
            <person name="Quandt C.A."/>
            <person name="Barry K."/>
            <person name="Liu P."/>
            <person name="Grigoriev I."/>
            <person name="Longcore J.E."/>
            <person name="James T.Y."/>
        </authorList>
    </citation>
    <scope>NUCLEOTIDE SEQUENCE</scope>
    <source>
        <strain evidence="2">JEL0379</strain>
    </source>
</reference>
<feature type="compositionally biased region" description="Polar residues" evidence="1">
    <location>
        <begin position="22"/>
        <end position="37"/>
    </location>
</feature>
<dbReference type="EMBL" id="JADGJQ010000004">
    <property type="protein sequence ID" value="KAJ3184303.1"/>
    <property type="molecule type" value="Genomic_DNA"/>
</dbReference>
<evidence type="ECO:0000256" key="1">
    <source>
        <dbReference type="SAM" id="MobiDB-lite"/>
    </source>
</evidence>
<evidence type="ECO:0000313" key="3">
    <source>
        <dbReference type="Proteomes" id="UP001212152"/>
    </source>
</evidence>
<dbReference type="Proteomes" id="UP001212152">
    <property type="component" value="Unassembled WGS sequence"/>
</dbReference>
<proteinExistence type="predicted"/>
<dbReference type="AlphaFoldDB" id="A0AAD5TTK4"/>
<evidence type="ECO:0000313" key="2">
    <source>
        <dbReference type="EMBL" id="KAJ3184303.1"/>
    </source>
</evidence>
<accession>A0AAD5TTK4</accession>
<organism evidence="2 3">
    <name type="scientific">Geranomyces variabilis</name>
    <dbReference type="NCBI Taxonomy" id="109894"/>
    <lineage>
        <taxon>Eukaryota</taxon>
        <taxon>Fungi</taxon>
        <taxon>Fungi incertae sedis</taxon>
        <taxon>Chytridiomycota</taxon>
        <taxon>Chytridiomycota incertae sedis</taxon>
        <taxon>Chytridiomycetes</taxon>
        <taxon>Spizellomycetales</taxon>
        <taxon>Powellomycetaceae</taxon>
        <taxon>Geranomyces</taxon>
    </lineage>
</organism>